<dbReference type="AlphaFoldDB" id="A0AAD0KE29"/>
<name>A0AAD0KE29_9BACL</name>
<accession>A0AAD0KE29</accession>
<dbReference type="EMBL" id="CP021965">
    <property type="protein sequence ID" value="AWV31597.1"/>
    <property type="molecule type" value="Genomic_DNA"/>
</dbReference>
<gene>
    <name evidence="1" type="ORF">CD191_02580</name>
</gene>
<evidence type="ECO:0000313" key="2">
    <source>
        <dbReference type="Proteomes" id="UP000249163"/>
    </source>
</evidence>
<sequence length="172" mass="19770">MNGFVGMIGYGFFRQNRQEGENLVNKQLIEDTLRLLHTEMSPIAGIELQPSPAACEQLISVLERHDLEYSRKVNLLGIYTILTLAAERHMECIPHHPDLTRNILDGDYLYSFYLQFAVKCRELDLVAYLAPSIKKMQIRRSNGDFAEHDPATGIEEFLIQECRQRSRTSKAI</sequence>
<evidence type="ECO:0000313" key="1">
    <source>
        <dbReference type="EMBL" id="AWV31597.1"/>
    </source>
</evidence>
<dbReference type="Proteomes" id="UP000249163">
    <property type="component" value="Chromosome"/>
</dbReference>
<protein>
    <submittedName>
        <fullName evidence="1">Uncharacterized protein</fullName>
    </submittedName>
</protein>
<dbReference type="RefSeq" id="WP_081389156.1">
    <property type="nucleotide sequence ID" value="NZ_CP021965.1"/>
</dbReference>
<organism evidence="1 2">
    <name type="scientific">Paenibacillus odorifer</name>
    <dbReference type="NCBI Taxonomy" id="189426"/>
    <lineage>
        <taxon>Bacteria</taxon>
        <taxon>Bacillati</taxon>
        <taxon>Bacillota</taxon>
        <taxon>Bacilli</taxon>
        <taxon>Bacillales</taxon>
        <taxon>Paenibacillaceae</taxon>
        <taxon>Paenibacillus</taxon>
    </lineage>
</organism>
<reference evidence="1 2" key="1">
    <citation type="submission" date="2017-06" db="EMBL/GenBank/DDBJ databases">
        <title>Complete genome sequence of Paenibacillus odorifer CBA7130.</title>
        <authorList>
            <person name="Nam Y.-D."/>
            <person name="Kang J."/>
            <person name="Chung W.-H."/>
        </authorList>
    </citation>
    <scope>NUCLEOTIDE SEQUENCE [LARGE SCALE GENOMIC DNA]</scope>
    <source>
        <strain evidence="1 2">CBA7130</strain>
    </source>
</reference>
<proteinExistence type="predicted"/>